<name>A0A133U757_9EURY</name>
<reference evidence="1 2" key="1">
    <citation type="journal article" date="2016" name="Sci. Rep.">
        <title>Metabolic traits of an uncultured archaeal lineage -MSBL1- from brine pools of the Red Sea.</title>
        <authorList>
            <person name="Mwirichia R."/>
            <person name="Alam I."/>
            <person name="Rashid M."/>
            <person name="Vinu M."/>
            <person name="Ba-Alawi W."/>
            <person name="Anthony Kamau A."/>
            <person name="Kamanda Ngugi D."/>
            <person name="Goker M."/>
            <person name="Klenk H.P."/>
            <person name="Bajic V."/>
            <person name="Stingl U."/>
        </authorList>
    </citation>
    <scope>NUCLEOTIDE SEQUENCE [LARGE SCALE GENOMIC DNA]</scope>
    <source>
        <strain evidence="1">SCGC-AAA259D14</strain>
    </source>
</reference>
<evidence type="ECO:0000313" key="1">
    <source>
        <dbReference type="EMBL" id="KXA90034.1"/>
    </source>
</evidence>
<dbReference type="Proteomes" id="UP000070589">
    <property type="component" value="Unassembled WGS sequence"/>
</dbReference>
<dbReference type="AlphaFoldDB" id="A0A133U757"/>
<proteinExistence type="predicted"/>
<protein>
    <submittedName>
        <fullName evidence="1">Uncharacterized protein</fullName>
    </submittedName>
</protein>
<gene>
    <name evidence="1" type="ORF">AKJ62_01890</name>
</gene>
<evidence type="ECO:0000313" key="2">
    <source>
        <dbReference type="Proteomes" id="UP000070589"/>
    </source>
</evidence>
<dbReference type="EMBL" id="LHXL01000015">
    <property type="protein sequence ID" value="KXA90034.1"/>
    <property type="molecule type" value="Genomic_DNA"/>
</dbReference>
<sequence length="62" mass="7335">MKEETVKIELCKWEIGDLIGILNRHVELLQNELESTDDQSEEWMLRTQKDIFGYRVIGNTLI</sequence>
<organism evidence="1 2">
    <name type="scientific">candidate division MSBL1 archaeon SCGC-AAA259D14</name>
    <dbReference type="NCBI Taxonomy" id="1698261"/>
    <lineage>
        <taxon>Archaea</taxon>
        <taxon>Methanobacteriati</taxon>
        <taxon>Methanobacteriota</taxon>
        <taxon>candidate division MSBL1</taxon>
    </lineage>
</organism>
<accession>A0A133U757</accession>
<keyword evidence="2" id="KW-1185">Reference proteome</keyword>
<comment type="caution">
    <text evidence="1">The sequence shown here is derived from an EMBL/GenBank/DDBJ whole genome shotgun (WGS) entry which is preliminary data.</text>
</comment>